<evidence type="ECO:0000313" key="2">
    <source>
        <dbReference type="Proteomes" id="UP000005445"/>
    </source>
</evidence>
<reference evidence="1 2" key="1">
    <citation type="submission" date="2013-01" db="EMBL/GenBank/DDBJ databases">
        <title>Large myovirus of Bacillus.</title>
        <authorList>
            <person name="Klumpp J."/>
            <person name="Beyer W."/>
            <person name="Loessner M.J."/>
        </authorList>
    </citation>
    <scope>NUCLEOTIDE SEQUENCE [LARGE SCALE GENOMIC DNA]</scope>
</reference>
<dbReference type="KEGG" id="vg:11536632"/>
<accession>G9B1X8</accession>
<protein>
    <submittedName>
        <fullName evidence="1">Gp227</fullName>
    </submittedName>
</protein>
<dbReference type="GeneID" id="11536632"/>
<dbReference type="OrthoDB" id="14434at10239"/>
<dbReference type="RefSeq" id="YP_004957242.1">
    <property type="nucleotide sequence ID" value="NC_016563.1"/>
</dbReference>
<keyword evidence="2" id="KW-1185">Reference proteome</keyword>
<name>G9B1X8_9CAUD</name>
<evidence type="ECO:0000313" key="1">
    <source>
        <dbReference type="EMBL" id="ADH03373.1"/>
    </source>
</evidence>
<dbReference type="EMBL" id="HM144387">
    <property type="protein sequence ID" value="ADH03373.1"/>
    <property type="molecule type" value="Genomic_DNA"/>
</dbReference>
<organism evidence="1 2">
    <name type="scientific">Bacillus phage W.Ph</name>
    <dbReference type="NCBI Taxonomy" id="764595"/>
    <lineage>
        <taxon>Viruses</taxon>
        <taxon>Duplodnaviria</taxon>
        <taxon>Heunggongvirae</taxon>
        <taxon>Uroviricota</taxon>
        <taxon>Caudoviricetes</taxon>
        <taxon>Herelleviridae</taxon>
        <taxon>Bastillevirinae</taxon>
        <taxon>Wphvirus</taxon>
        <taxon>Wphvirus WPh</taxon>
    </lineage>
</organism>
<sequence length="147" mass="17135">MNTEFNFESDSENIHATVHLSMTKKGKVKVIINEYETAEQDGHCKKQKIKLDSAESHRLLNNLEIKYNEYANNLPTYSKEYFTKSYEAGVSTWMLSDRSLFGIATCVAGEIHNVAFFRLRKYREFIDSLKILVERQEEMLRVASLEK</sequence>
<proteinExistence type="predicted"/>
<dbReference type="Proteomes" id="UP000005445">
    <property type="component" value="Segment"/>
</dbReference>